<name>A0A0E9S8X9_ANGAN</name>
<dbReference type="EMBL" id="GBXM01071437">
    <property type="protein sequence ID" value="JAH37140.1"/>
    <property type="molecule type" value="Transcribed_RNA"/>
</dbReference>
<proteinExistence type="predicted"/>
<evidence type="ECO:0000313" key="1">
    <source>
        <dbReference type="EMBL" id="JAH37140.1"/>
    </source>
</evidence>
<accession>A0A0E9S8X9</accession>
<reference evidence="1" key="1">
    <citation type="submission" date="2014-11" db="EMBL/GenBank/DDBJ databases">
        <authorList>
            <person name="Amaro Gonzalez C."/>
        </authorList>
    </citation>
    <scope>NUCLEOTIDE SEQUENCE</scope>
</reference>
<dbReference type="AlphaFoldDB" id="A0A0E9S8X9"/>
<reference evidence="1" key="2">
    <citation type="journal article" date="2015" name="Fish Shellfish Immunol.">
        <title>Early steps in the European eel (Anguilla anguilla)-Vibrio vulnificus interaction in the gills: Role of the RtxA13 toxin.</title>
        <authorList>
            <person name="Callol A."/>
            <person name="Pajuelo D."/>
            <person name="Ebbesson L."/>
            <person name="Teles M."/>
            <person name="MacKenzie S."/>
            <person name="Amaro C."/>
        </authorList>
    </citation>
    <scope>NUCLEOTIDE SEQUENCE</scope>
</reference>
<organism evidence="1">
    <name type="scientific">Anguilla anguilla</name>
    <name type="common">European freshwater eel</name>
    <name type="synonym">Muraena anguilla</name>
    <dbReference type="NCBI Taxonomy" id="7936"/>
    <lineage>
        <taxon>Eukaryota</taxon>
        <taxon>Metazoa</taxon>
        <taxon>Chordata</taxon>
        <taxon>Craniata</taxon>
        <taxon>Vertebrata</taxon>
        <taxon>Euteleostomi</taxon>
        <taxon>Actinopterygii</taxon>
        <taxon>Neopterygii</taxon>
        <taxon>Teleostei</taxon>
        <taxon>Anguilliformes</taxon>
        <taxon>Anguillidae</taxon>
        <taxon>Anguilla</taxon>
    </lineage>
</organism>
<protein>
    <submittedName>
        <fullName evidence="1">Uncharacterized protein</fullName>
    </submittedName>
</protein>
<sequence length="23" mass="2607">MLSSDDVLITFIYLPMGRKGVNH</sequence>